<dbReference type="AlphaFoldDB" id="A0A8D2FKL9"/>
<proteinExistence type="predicted"/>
<accession>A0A8D2FKL9</accession>
<reference evidence="1" key="1">
    <citation type="submission" date="2018-05" db="EMBL/GenBank/DDBJ databases">
        <title>Whole genome of Theropithecus gelada.</title>
        <authorList>
            <person name="Chiou K.L."/>
            <person name="Snyder-Mackler N."/>
        </authorList>
    </citation>
    <scope>NUCLEOTIDE SEQUENCE [LARGE SCALE GENOMIC DNA]</scope>
</reference>
<reference evidence="1" key="3">
    <citation type="submission" date="2025-09" db="UniProtKB">
        <authorList>
            <consortium name="Ensembl"/>
        </authorList>
    </citation>
    <scope>IDENTIFICATION</scope>
</reference>
<dbReference type="Ensembl" id="ENSTGET00000024927.1">
    <property type="protein sequence ID" value="ENSTGEP00000020922.1"/>
    <property type="gene ID" value="ENSTGEG00000016847.1"/>
</dbReference>
<keyword evidence="2" id="KW-1185">Reference proteome</keyword>
<evidence type="ECO:0000313" key="2">
    <source>
        <dbReference type="Proteomes" id="UP000694411"/>
    </source>
</evidence>
<protein>
    <submittedName>
        <fullName evidence="1">Uncharacterized protein</fullName>
    </submittedName>
</protein>
<organism evidence="1 2">
    <name type="scientific">Theropithecus gelada</name>
    <name type="common">Gelada baboon</name>
    <dbReference type="NCBI Taxonomy" id="9565"/>
    <lineage>
        <taxon>Eukaryota</taxon>
        <taxon>Metazoa</taxon>
        <taxon>Chordata</taxon>
        <taxon>Craniata</taxon>
        <taxon>Vertebrata</taxon>
        <taxon>Euteleostomi</taxon>
        <taxon>Mammalia</taxon>
        <taxon>Eutheria</taxon>
        <taxon>Euarchontoglires</taxon>
        <taxon>Primates</taxon>
        <taxon>Haplorrhini</taxon>
        <taxon>Catarrhini</taxon>
        <taxon>Cercopithecidae</taxon>
        <taxon>Cercopithecinae</taxon>
        <taxon>Theropithecus</taxon>
    </lineage>
</organism>
<reference evidence="1" key="2">
    <citation type="submission" date="2025-08" db="UniProtKB">
        <authorList>
            <consortium name="Ensembl"/>
        </authorList>
    </citation>
    <scope>IDENTIFICATION</scope>
</reference>
<name>A0A8D2FKL9_THEGE</name>
<evidence type="ECO:0000313" key="1">
    <source>
        <dbReference type="Ensembl" id="ENSTGEP00000020922.1"/>
    </source>
</evidence>
<sequence length="73" mass="8541">MPLHSSLEDRMRTCLKKKKKNSVGTRGRNGEVSCHLQSQAVVYLLISCFFHVIWDSFFPQDSISKNIYIYFKI</sequence>
<dbReference type="Proteomes" id="UP000694411">
    <property type="component" value="Chromosome 17"/>
</dbReference>